<feature type="domain" description="Helix-turn-helix type 11" evidence="1">
    <location>
        <begin position="6"/>
        <end position="62"/>
    </location>
</feature>
<evidence type="ECO:0000313" key="3">
    <source>
        <dbReference type="EMBL" id="PKV96074.1"/>
    </source>
</evidence>
<dbReference type="PANTHER" id="PTHR34580">
    <property type="match status" value="1"/>
</dbReference>
<dbReference type="RefSeq" id="WP_101438989.1">
    <property type="nucleotide sequence ID" value="NZ_PJMY01000003.1"/>
</dbReference>
<dbReference type="InterPro" id="IPR013196">
    <property type="entry name" value="HTH_11"/>
</dbReference>
<proteinExistence type="predicted"/>
<protein>
    <submittedName>
        <fullName evidence="3">HTH domain-containing protein</fullName>
    </submittedName>
</protein>
<dbReference type="SUPFAM" id="SSF46785">
    <property type="entry name" value="Winged helix' DNA-binding domain"/>
    <property type="match status" value="1"/>
</dbReference>
<dbReference type="EMBL" id="PJMY01000003">
    <property type="protein sequence ID" value="PKV96074.1"/>
    <property type="molecule type" value="Genomic_DNA"/>
</dbReference>
<keyword evidence="4" id="KW-1185">Reference proteome</keyword>
<dbReference type="Pfam" id="PF08279">
    <property type="entry name" value="HTH_11"/>
    <property type="match status" value="1"/>
</dbReference>
<organism evidence="3 4">
    <name type="scientific">Amycolatopsis echigonensis</name>
    <dbReference type="NCBI Taxonomy" id="2576905"/>
    <lineage>
        <taxon>Bacteria</taxon>
        <taxon>Bacillati</taxon>
        <taxon>Actinomycetota</taxon>
        <taxon>Actinomycetes</taxon>
        <taxon>Pseudonocardiales</taxon>
        <taxon>Pseudonocardiaceae</taxon>
        <taxon>Amycolatopsis</taxon>
    </lineage>
</organism>
<name>A0A2N3WQD0_9PSEU</name>
<reference evidence="3 4" key="1">
    <citation type="submission" date="2017-12" db="EMBL/GenBank/DDBJ databases">
        <title>Sequencing the genomes of 1000 Actinobacteria strains.</title>
        <authorList>
            <person name="Klenk H.-P."/>
        </authorList>
    </citation>
    <scope>NUCLEOTIDE SEQUENCE [LARGE SCALE GENOMIC DNA]</scope>
    <source>
        <strain evidence="3 4">DSM 45165</strain>
    </source>
</reference>
<dbReference type="InterPro" id="IPR036388">
    <property type="entry name" value="WH-like_DNA-bd_sf"/>
</dbReference>
<dbReference type="AlphaFoldDB" id="A0A2N3WQD0"/>
<dbReference type="Gene3D" id="1.10.10.10">
    <property type="entry name" value="Winged helix-like DNA-binding domain superfamily/Winged helix DNA-binding domain"/>
    <property type="match status" value="1"/>
</dbReference>
<accession>A0A2N3WQD0</accession>
<evidence type="ECO:0000259" key="1">
    <source>
        <dbReference type="Pfam" id="PF08279"/>
    </source>
</evidence>
<evidence type="ECO:0000259" key="2">
    <source>
        <dbReference type="Pfam" id="PF13280"/>
    </source>
</evidence>
<dbReference type="InterPro" id="IPR051534">
    <property type="entry name" value="CBASS_pafABC_assoc_protein"/>
</dbReference>
<comment type="caution">
    <text evidence="3">The sequence shown here is derived from an EMBL/GenBank/DDBJ whole genome shotgun (WGS) entry which is preliminary data.</text>
</comment>
<sequence length="230" mass="25396">MNRTDRLYALVEELRAVAPRTRTAAWLASRFEVSVRTVERDLGALREAGVPIWTETGRTGGYGLDRERTLPPLTLTPEEAIAITVALRSAAGSPFARAAESAARKVLARLPSDVRDAEQHLAARLHRVGEPEPPAVHSGLILTSLAARRVLRLSYVDGKGRETERDVEPLGLLWGPAGWYVLGWCRLRDAVRGFLLDRIRALALTGDRVERREVDLDAELARISARPLGE</sequence>
<dbReference type="PANTHER" id="PTHR34580:SF1">
    <property type="entry name" value="PROTEIN PAFC"/>
    <property type="match status" value="1"/>
</dbReference>
<dbReference type="Pfam" id="PF13280">
    <property type="entry name" value="WYL"/>
    <property type="match status" value="1"/>
</dbReference>
<evidence type="ECO:0000313" key="4">
    <source>
        <dbReference type="Proteomes" id="UP000233750"/>
    </source>
</evidence>
<feature type="domain" description="WYL" evidence="2">
    <location>
        <begin position="141"/>
        <end position="202"/>
    </location>
</feature>
<dbReference type="InterPro" id="IPR036390">
    <property type="entry name" value="WH_DNA-bd_sf"/>
</dbReference>
<dbReference type="InterPro" id="IPR026881">
    <property type="entry name" value="WYL_dom"/>
</dbReference>
<gene>
    <name evidence="3" type="ORF">ATK30_7010</name>
</gene>
<dbReference type="Proteomes" id="UP000233750">
    <property type="component" value="Unassembled WGS sequence"/>
</dbReference>
<dbReference type="PROSITE" id="PS52050">
    <property type="entry name" value="WYL"/>
    <property type="match status" value="1"/>
</dbReference>
<dbReference type="OrthoDB" id="3171994at2"/>